<gene>
    <name evidence="3" type="ORF">GCM10023225_27840</name>
</gene>
<dbReference type="SUPFAM" id="SSF81301">
    <property type="entry name" value="Nucleotidyltransferase"/>
    <property type="match status" value="1"/>
</dbReference>
<evidence type="ECO:0000259" key="2">
    <source>
        <dbReference type="Pfam" id="PF01909"/>
    </source>
</evidence>
<feature type="domain" description="Polymerase nucleotidyl transferase" evidence="2">
    <location>
        <begin position="40"/>
        <end position="70"/>
    </location>
</feature>
<evidence type="ECO:0000313" key="3">
    <source>
        <dbReference type="EMBL" id="GAA4988716.1"/>
    </source>
</evidence>
<dbReference type="Gene3D" id="3.30.460.10">
    <property type="entry name" value="Beta Polymerase, domain 2"/>
    <property type="match status" value="1"/>
</dbReference>
<accession>A0ABP9I585</accession>
<dbReference type="Pfam" id="PF01909">
    <property type="entry name" value="NTP_transf_2"/>
    <property type="match status" value="1"/>
</dbReference>
<dbReference type="EMBL" id="BAABIL010000467">
    <property type="protein sequence ID" value="GAA4988716.1"/>
    <property type="molecule type" value="Genomic_DNA"/>
</dbReference>
<reference evidence="4" key="1">
    <citation type="journal article" date="2019" name="Int. J. Syst. Evol. Microbiol.">
        <title>The Global Catalogue of Microorganisms (GCM) 10K type strain sequencing project: providing services to taxonomists for standard genome sequencing and annotation.</title>
        <authorList>
            <consortium name="The Broad Institute Genomics Platform"/>
            <consortium name="The Broad Institute Genome Sequencing Center for Infectious Disease"/>
            <person name="Wu L."/>
            <person name="Ma J."/>
        </authorList>
    </citation>
    <scope>NUCLEOTIDE SEQUENCE [LARGE SCALE GENOMIC DNA]</scope>
    <source>
        <strain evidence="4">JCM 18126</strain>
    </source>
</reference>
<evidence type="ECO:0000313" key="4">
    <source>
        <dbReference type="Proteomes" id="UP001501195"/>
    </source>
</evidence>
<dbReference type="InterPro" id="IPR043519">
    <property type="entry name" value="NT_sf"/>
</dbReference>
<organism evidence="3 4">
    <name type="scientific">Kineococcus glutinatus</name>
    <dbReference type="NCBI Taxonomy" id="1070872"/>
    <lineage>
        <taxon>Bacteria</taxon>
        <taxon>Bacillati</taxon>
        <taxon>Actinomycetota</taxon>
        <taxon>Actinomycetes</taxon>
        <taxon>Kineosporiales</taxon>
        <taxon>Kineosporiaceae</taxon>
        <taxon>Kineococcus</taxon>
    </lineage>
</organism>
<dbReference type="Proteomes" id="UP001501195">
    <property type="component" value="Unassembled WGS sequence"/>
</dbReference>
<evidence type="ECO:0000256" key="1">
    <source>
        <dbReference type="SAM" id="MobiDB-lite"/>
    </source>
</evidence>
<sequence>MRRSAPWHPAPVSARMKGRHRETERLLTDLTRWAQDQVDVHAVALVGSHARGRARMASDVDLVVLSPAFARLAADTTWFTRLRPGSRHVRSATWGPLLERRHRLRSGLLVELGLAAPEWAALPLDAGTHRVLRDGHRVLHDRHGLLARAAAALDPGAGAPATP</sequence>
<keyword evidence="4" id="KW-1185">Reference proteome</keyword>
<protein>
    <recommendedName>
        <fullName evidence="2">Polymerase nucleotidyl transferase domain-containing protein</fullName>
    </recommendedName>
</protein>
<proteinExistence type="predicted"/>
<comment type="caution">
    <text evidence="3">The sequence shown here is derived from an EMBL/GenBank/DDBJ whole genome shotgun (WGS) entry which is preliminary data.</text>
</comment>
<dbReference type="InterPro" id="IPR002934">
    <property type="entry name" value="Polymerase_NTP_transf_dom"/>
</dbReference>
<feature type="region of interest" description="Disordered" evidence="1">
    <location>
        <begin position="1"/>
        <end position="20"/>
    </location>
</feature>
<dbReference type="CDD" id="cd05403">
    <property type="entry name" value="NT_KNTase_like"/>
    <property type="match status" value="1"/>
</dbReference>
<name>A0ABP9I585_9ACTN</name>